<evidence type="ECO:0000256" key="1">
    <source>
        <dbReference type="SAM" id="Phobius"/>
    </source>
</evidence>
<evidence type="ECO:0000313" key="5">
    <source>
        <dbReference type="Proteomes" id="UP000585258"/>
    </source>
</evidence>
<dbReference type="GeneID" id="65308684"/>
<evidence type="ECO:0000313" key="4">
    <source>
        <dbReference type="Proteomes" id="UP000198597"/>
    </source>
</evidence>
<dbReference type="EMBL" id="FNJM01000005">
    <property type="protein sequence ID" value="SDP45386.1"/>
    <property type="molecule type" value="Genomic_DNA"/>
</dbReference>
<dbReference type="RefSeq" id="WP_089969520.1">
    <property type="nucleotide sequence ID" value="NZ_CP071376.1"/>
</dbReference>
<keyword evidence="1" id="KW-0812">Transmembrane</keyword>
<keyword evidence="1" id="KW-0472">Membrane</keyword>
<sequence>MVLAVQVFQIIFYSIAIIFMGTLIFVSIWGFITFNKMYKNQRIQNLLLDKIYQSISQLNFKYTSSHKSTEDAFDVDDLINEDELFNNHSSDDESDDIISF</sequence>
<gene>
    <name evidence="2" type="ORF">H7E68_11215</name>
    <name evidence="3" type="ORF">SAMN04488529_105234</name>
</gene>
<name>A0A1H0SVQ3_9CLOT</name>
<accession>A0A1H0SVQ3</accession>
<proteinExistence type="predicted"/>
<keyword evidence="4" id="KW-1185">Reference proteome</keyword>
<organism evidence="3 4">
    <name type="scientific">Clostridium gasigenes</name>
    <dbReference type="NCBI Taxonomy" id="94869"/>
    <lineage>
        <taxon>Bacteria</taxon>
        <taxon>Bacillati</taxon>
        <taxon>Bacillota</taxon>
        <taxon>Clostridia</taxon>
        <taxon>Eubacteriales</taxon>
        <taxon>Clostridiaceae</taxon>
        <taxon>Clostridium</taxon>
    </lineage>
</organism>
<feature type="transmembrane region" description="Helical" evidence="1">
    <location>
        <begin position="6"/>
        <end position="32"/>
    </location>
</feature>
<evidence type="ECO:0000313" key="3">
    <source>
        <dbReference type="EMBL" id="SDP45386.1"/>
    </source>
</evidence>
<dbReference type="AlphaFoldDB" id="A0A1H0SVQ3"/>
<evidence type="ECO:0000313" key="2">
    <source>
        <dbReference type="EMBL" id="MBB6715276.1"/>
    </source>
</evidence>
<dbReference type="EMBL" id="JACKWY010000006">
    <property type="protein sequence ID" value="MBB6715276.1"/>
    <property type="molecule type" value="Genomic_DNA"/>
</dbReference>
<reference evidence="3 4" key="1">
    <citation type="submission" date="2016-10" db="EMBL/GenBank/DDBJ databases">
        <authorList>
            <person name="de Groot N.N."/>
        </authorList>
    </citation>
    <scope>NUCLEOTIDE SEQUENCE [LARGE SCALE GENOMIC DNA]</scope>
    <source>
        <strain evidence="3 4">DSM 12272</strain>
    </source>
</reference>
<keyword evidence="1" id="KW-1133">Transmembrane helix</keyword>
<reference evidence="2 5" key="2">
    <citation type="submission" date="2020-08" db="EMBL/GenBank/DDBJ databases">
        <title>Clostridia isolated from Swiss meat.</title>
        <authorList>
            <person name="Wambui J."/>
            <person name="Stevens M.J.A."/>
            <person name="Stephan R."/>
        </authorList>
    </citation>
    <scope>NUCLEOTIDE SEQUENCE [LARGE SCALE GENOMIC DNA]</scope>
    <source>
        <strain evidence="2 5">CM001</strain>
    </source>
</reference>
<dbReference type="Proteomes" id="UP000585258">
    <property type="component" value="Unassembled WGS sequence"/>
</dbReference>
<protein>
    <submittedName>
        <fullName evidence="3">Uncharacterized protein</fullName>
    </submittedName>
</protein>
<dbReference type="OrthoDB" id="1935227at2"/>
<dbReference type="Proteomes" id="UP000198597">
    <property type="component" value="Unassembled WGS sequence"/>
</dbReference>